<keyword evidence="2" id="KW-1185">Reference proteome</keyword>
<proteinExistence type="predicted"/>
<dbReference type="Proteomes" id="UP000281553">
    <property type="component" value="Unassembled WGS sequence"/>
</dbReference>
<gene>
    <name evidence="1" type="ORF">DILT_LOCUS19226</name>
</gene>
<organism evidence="1 2">
    <name type="scientific">Dibothriocephalus latus</name>
    <name type="common">Fish tapeworm</name>
    <name type="synonym">Diphyllobothrium latum</name>
    <dbReference type="NCBI Taxonomy" id="60516"/>
    <lineage>
        <taxon>Eukaryota</taxon>
        <taxon>Metazoa</taxon>
        <taxon>Spiralia</taxon>
        <taxon>Lophotrochozoa</taxon>
        <taxon>Platyhelminthes</taxon>
        <taxon>Cestoda</taxon>
        <taxon>Eucestoda</taxon>
        <taxon>Diphyllobothriidea</taxon>
        <taxon>Diphyllobothriidae</taxon>
        <taxon>Dibothriocephalus</taxon>
    </lineage>
</organism>
<reference evidence="1 2" key="1">
    <citation type="submission" date="2018-11" db="EMBL/GenBank/DDBJ databases">
        <authorList>
            <consortium name="Pathogen Informatics"/>
        </authorList>
    </citation>
    <scope>NUCLEOTIDE SEQUENCE [LARGE SCALE GENOMIC DNA]</scope>
</reference>
<evidence type="ECO:0000313" key="2">
    <source>
        <dbReference type="Proteomes" id="UP000281553"/>
    </source>
</evidence>
<dbReference type="EMBL" id="UYRU01109642">
    <property type="protein sequence ID" value="VDN43932.1"/>
    <property type="molecule type" value="Genomic_DNA"/>
</dbReference>
<evidence type="ECO:0000313" key="1">
    <source>
        <dbReference type="EMBL" id="VDN43932.1"/>
    </source>
</evidence>
<dbReference type="AlphaFoldDB" id="A0A3P7RKL5"/>
<feature type="non-terminal residue" evidence="1">
    <location>
        <position position="85"/>
    </location>
</feature>
<accession>A0A3P7RKL5</accession>
<protein>
    <submittedName>
        <fullName evidence="1">Uncharacterized protein</fullName>
    </submittedName>
</protein>
<name>A0A3P7RKL5_DIBLA</name>
<sequence>MVRTFASDRRDVVHPGDVVSLLLENQTSHHYEYSPSCAAPSTAFGGSQRMHKRVSSDAYGGYFPSPHSAVDLSSLPPSENASGRE</sequence>